<reference evidence="1 2" key="1">
    <citation type="submission" date="2015-05" db="EMBL/GenBank/DDBJ databases">
        <title>A genomic and transcriptomic approach to investigate the blue pigment phenotype in Pseudomonas fluorescens.</title>
        <authorList>
            <person name="Andreani N.A."/>
            <person name="Cardazzo B."/>
        </authorList>
    </citation>
    <scope>NUCLEOTIDE SEQUENCE [LARGE SCALE GENOMIC DNA]</scope>
    <source>
        <strain evidence="1 2">Ps_22</strain>
    </source>
</reference>
<evidence type="ECO:0000313" key="2">
    <source>
        <dbReference type="Proteomes" id="UP000061348"/>
    </source>
</evidence>
<proteinExistence type="predicted"/>
<dbReference type="AlphaFoldDB" id="A0A109LLQ5"/>
<accession>A0A109LLQ5</accession>
<protein>
    <submittedName>
        <fullName evidence="1">Uncharacterized protein</fullName>
    </submittedName>
</protein>
<name>A0A109LLQ5_PSEFL</name>
<gene>
    <name evidence="1" type="ORF">PFLmoz3_00623</name>
</gene>
<dbReference type="Proteomes" id="UP000061348">
    <property type="component" value="Unassembled WGS sequence"/>
</dbReference>
<evidence type="ECO:0000313" key="1">
    <source>
        <dbReference type="EMBL" id="KWV89716.1"/>
    </source>
</evidence>
<dbReference type="EMBL" id="LCYA01000020">
    <property type="protein sequence ID" value="KWV89716.1"/>
    <property type="molecule type" value="Genomic_DNA"/>
</dbReference>
<sequence>MVFIGTLVSASWDTAAIVGRIMMANTSAAGSNPGPLRDVPKNGIQPSSLFNQVVSGRMAGITT</sequence>
<comment type="caution">
    <text evidence="1">The sequence shown here is derived from an EMBL/GenBank/DDBJ whole genome shotgun (WGS) entry which is preliminary data.</text>
</comment>
<organism evidence="1 2">
    <name type="scientific">Pseudomonas fluorescens</name>
    <dbReference type="NCBI Taxonomy" id="294"/>
    <lineage>
        <taxon>Bacteria</taxon>
        <taxon>Pseudomonadati</taxon>
        <taxon>Pseudomonadota</taxon>
        <taxon>Gammaproteobacteria</taxon>
        <taxon>Pseudomonadales</taxon>
        <taxon>Pseudomonadaceae</taxon>
        <taxon>Pseudomonas</taxon>
    </lineage>
</organism>